<sequence length="57" mass="6236">MDDDNDLIALQIVDGEVVSGVIIGPITEQSVKLIEDYAKQVRQHFTLLSAEKPAVVN</sequence>
<accession>A0AAE7WLQ5</accession>
<dbReference type="Proteomes" id="UP000827185">
    <property type="component" value="Segment"/>
</dbReference>
<evidence type="ECO:0000313" key="2">
    <source>
        <dbReference type="Proteomes" id="UP000827185"/>
    </source>
</evidence>
<proteinExistence type="predicted"/>
<name>A0AAE7WLQ5_9CAUD</name>
<evidence type="ECO:0000313" key="1">
    <source>
        <dbReference type="EMBL" id="QYW01788.1"/>
    </source>
</evidence>
<protein>
    <submittedName>
        <fullName evidence="1">Uncharacterized protein</fullName>
    </submittedName>
</protein>
<organism evidence="1 2">
    <name type="scientific">Stenotrophomonas phage Paxi</name>
    <dbReference type="NCBI Taxonomy" id="2859653"/>
    <lineage>
        <taxon>Viruses</taxon>
        <taxon>Duplodnaviria</taxon>
        <taxon>Heunggongvirae</taxon>
        <taxon>Uroviricota</taxon>
        <taxon>Caudoviricetes</taxon>
        <taxon>Schitoviridae</taxon>
        <taxon>Pokkenvirus</taxon>
        <taxon>Pokkenvirus paxi</taxon>
    </lineage>
</organism>
<reference evidence="1" key="1">
    <citation type="submission" date="2021-06" db="EMBL/GenBank/DDBJ databases">
        <title>Complete genome sequence of Stenotrophomonas maltophilia phage Paxi.</title>
        <authorList>
            <person name="Jeon E."/>
            <person name="Hudson A."/>
            <person name="Talcott A."/>
            <person name="Clark J."/>
            <person name="Liu M."/>
            <person name="Burrowes B."/>
        </authorList>
    </citation>
    <scope>NUCLEOTIDE SEQUENCE</scope>
</reference>
<dbReference type="EMBL" id="MZ326856">
    <property type="protein sequence ID" value="QYW01788.1"/>
    <property type="molecule type" value="Genomic_DNA"/>
</dbReference>
<gene>
    <name evidence="1" type="ORF">CPT_Paxi_017</name>
</gene>
<keyword evidence="2" id="KW-1185">Reference proteome</keyword>